<keyword evidence="2" id="KW-1185">Reference proteome</keyword>
<name>A0A840SVJ6_9RHOB</name>
<proteinExistence type="predicted"/>
<gene>
    <name evidence="1" type="ORF">HNP73_004486</name>
</gene>
<dbReference type="AlphaFoldDB" id="A0A840SVJ6"/>
<dbReference type="Proteomes" id="UP000549457">
    <property type="component" value="Unassembled WGS sequence"/>
</dbReference>
<dbReference type="EMBL" id="JACHFM010000009">
    <property type="protein sequence ID" value="MBB5224515.1"/>
    <property type="molecule type" value="Genomic_DNA"/>
</dbReference>
<reference evidence="1 2" key="1">
    <citation type="submission" date="2020-08" db="EMBL/GenBank/DDBJ databases">
        <title>Genomic Encyclopedia of Type Strains, Phase IV (KMG-IV): sequencing the most valuable type-strain genomes for metagenomic binning, comparative biology and taxonomic classification.</title>
        <authorList>
            <person name="Goeker M."/>
        </authorList>
    </citation>
    <scope>NUCLEOTIDE SEQUENCE [LARGE SCALE GENOMIC DNA]</scope>
    <source>
        <strain evidence="1 2">DSM 101730</strain>
    </source>
</reference>
<sequence>MTYGKTAKLARLNVGQVRQFIRDEAEGHEATVIHDPLEAEAGYPLPDPSHVLMTNIPDENQPKGELIGDLIRQCILEVFPAQTPV</sequence>
<evidence type="ECO:0000313" key="2">
    <source>
        <dbReference type="Proteomes" id="UP000549457"/>
    </source>
</evidence>
<organism evidence="1 2">
    <name type="scientific">Amaricoccus macauensis</name>
    <dbReference type="NCBI Taxonomy" id="57001"/>
    <lineage>
        <taxon>Bacteria</taxon>
        <taxon>Pseudomonadati</taxon>
        <taxon>Pseudomonadota</taxon>
        <taxon>Alphaproteobacteria</taxon>
        <taxon>Rhodobacterales</taxon>
        <taxon>Paracoccaceae</taxon>
        <taxon>Amaricoccus</taxon>
    </lineage>
</organism>
<dbReference type="RefSeq" id="WP_184155352.1">
    <property type="nucleotide sequence ID" value="NZ_JACHFM010000009.1"/>
</dbReference>
<accession>A0A840SVJ6</accession>
<protein>
    <submittedName>
        <fullName evidence="1">Uncharacterized protein</fullName>
    </submittedName>
</protein>
<comment type="caution">
    <text evidence="1">The sequence shown here is derived from an EMBL/GenBank/DDBJ whole genome shotgun (WGS) entry which is preliminary data.</text>
</comment>
<evidence type="ECO:0000313" key="1">
    <source>
        <dbReference type="EMBL" id="MBB5224515.1"/>
    </source>
</evidence>